<dbReference type="Proteomes" id="UP001595755">
    <property type="component" value="Unassembled WGS sequence"/>
</dbReference>
<dbReference type="SUPFAM" id="SSF54909">
    <property type="entry name" value="Dimeric alpha+beta barrel"/>
    <property type="match status" value="1"/>
</dbReference>
<evidence type="ECO:0000259" key="1">
    <source>
        <dbReference type="PROSITE" id="PS51725"/>
    </source>
</evidence>
<dbReference type="EMBL" id="JBHSED010000071">
    <property type="protein sequence ID" value="MFC4307128.1"/>
    <property type="molecule type" value="Genomic_DNA"/>
</dbReference>
<keyword evidence="2" id="KW-0503">Monooxygenase</keyword>
<dbReference type="RefSeq" id="WP_204604557.1">
    <property type="nucleotide sequence ID" value="NZ_JBHSED010000071.1"/>
</dbReference>
<dbReference type="InterPro" id="IPR011008">
    <property type="entry name" value="Dimeric_a/b-barrel"/>
</dbReference>
<evidence type="ECO:0000313" key="3">
    <source>
        <dbReference type="Proteomes" id="UP001595755"/>
    </source>
</evidence>
<gene>
    <name evidence="2" type="ORF">ACFO1S_27255</name>
</gene>
<keyword evidence="3" id="KW-1185">Reference proteome</keyword>
<keyword evidence="2" id="KW-0560">Oxidoreductase</keyword>
<evidence type="ECO:0000313" key="2">
    <source>
        <dbReference type="EMBL" id="MFC4307128.1"/>
    </source>
</evidence>
<dbReference type="PROSITE" id="PS51725">
    <property type="entry name" value="ABM"/>
    <property type="match status" value="1"/>
</dbReference>
<sequence>MSKFVMLGKLTAHPGQRDELARLMLESSESLEAMEGCLQYILSESADEPDVLWISEIWESAEAHAASLKDENVLAIISRCRPLIAAVTPVKLRALGGKGL</sequence>
<proteinExistence type="predicted"/>
<dbReference type="Gene3D" id="3.30.70.100">
    <property type="match status" value="1"/>
</dbReference>
<comment type="caution">
    <text evidence="2">The sequence shown here is derived from an EMBL/GenBank/DDBJ whole genome shotgun (WGS) entry which is preliminary data.</text>
</comment>
<reference evidence="3" key="1">
    <citation type="journal article" date="2019" name="Int. J. Syst. Evol. Microbiol.">
        <title>The Global Catalogue of Microorganisms (GCM) 10K type strain sequencing project: providing services to taxonomists for standard genome sequencing and annotation.</title>
        <authorList>
            <consortium name="The Broad Institute Genomics Platform"/>
            <consortium name="The Broad Institute Genome Sequencing Center for Infectious Disease"/>
            <person name="Wu L."/>
            <person name="Ma J."/>
        </authorList>
    </citation>
    <scope>NUCLEOTIDE SEQUENCE [LARGE SCALE GENOMIC DNA]</scope>
    <source>
        <strain evidence="3">CGMCC 4.1641</strain>
    </source>
</reference>
<dbReference type="Pfam" id="PF03992">
    <property type="entry name" value="ABM"/>
    <property type="match status" value="1"/>
</dbReference>
<dbReference type="InterPro" id="IPR007138">
    <property type="entry name" value="ABM_dom"/>
</dbReference>
<accession>A0ABV8SJQ2</accession>
<feature type="domain" description="ABM" evidence="1">
    <location>
        <begin position="4"/>
        <end position="92"/>
    </location>
</feature>
<dbReference type="EC" id="1.-.-.-" evidence="2"/>
<protein>
    <submittedName>
        <fullName evidence="2">Quinol monooxygenase</fullName>
        <ecNumber evidence="2">1.-.-.-</ecNumber>
    </submittedName>
</protein>
<dbReference type="GO" id="GO:0004497">
    <property type="term" value="F:monooxygenase activity"/>
    <property type="evidence" value="ECO:0007669"/>
    <property type="project" value="UniProtKB-KW"/>
</dbReference>
<organism evidence="2 3">
    <name type="scientific">Cohnella boryungensis</name>
    <dbReference type="NCBI Taxonomy" id="768479"/>
    <lineage>
        <taxon>Bacteria</taxon>
        <taxon>Bacillati</taxon>
        <taxon>Bacillota</taxon>
        <taxon>Bacilli</taxon>
        <taxon>Bacillales</taxon>
        <taxon>Paenibacillaceae</taxon>
        <taxon>Cohnella</taxon>
    </lineage>
</organism>
<name>A0ABV8SJQ2_9BACL</name>